<sequence>MCVCEECSALHPAVANRCDGPTAEPAECHQLAPLSHRHLGTDRRTEAGSANLNVMSVQCRSVLALGFIQGLHPHFLRFPIVKYIELYGKAKMVYQQLVLFVAGDHHQSYPHMVINYPTFHQKHVLSQHGAWLLFLSRAVRPVCARQLQAYSITH</sequence>
<comment type="caution">
    <text evidence="1">The sequence shown here is derived from an EMBL/GenBank/DDBJ whole genome shotgun (WGS) entry which is preliminary data.</text>
</comment>
<organism evidence="1 2">
    <name type="scientific">Plakobranchus ocellatus</name>
    <dbReference type="NCBI Taxonomy" id="259542"/>
    <lineage>
        <taxon>Eukaryota</taxon>
        <taxon>Metazoa</taxon>
        <taxon>Spiralia</taxon>
        <taxon>Lophotrochozoa</taxon>
        <taxon>Mollusca</taxon>
        <taxon>Gastropoda</taxon>
        <taxon>Heterobranchia</taxon>
        <taxon>Euthyneura</taxon>
        <taxon>Panpulmonata</taxon>
        <taxon>Sacoglossa</taxon>
        <taxon>Placobranchoidea</taxon>
        <taxon>Plakobranchidae</taxon>
        <taxon>Plakobranchus</taxon>
    </lineage>
</organism>
<gene>
    <name evidence="1" type="ORF">PoB_003260300</name>
</gene>
<evidence type="ECO:0000313" key="2">
    <source>
        <dbReference type="Proteomes" id="UP000735302"/>
    </source>
</evidence>
<keyword evidence="2" id="KW-1185">Reference proteome</keyword>
<reference evidence="1 2" key="1">
    <citation type="journal article" date="2021" name="Elife">
        <title>Chloroplast acquisition without the gene transfer in kleptoplastic sea slugs, Plakobranchus ocellatus.</title>
        <authorList>
            <person name="Maeda T."/>
            <person name="Takahashi S."/>
            <person name="Yoshida T."/>
            <person name="Shimamura S."/>
            <person name="Takaki Y."/>
            <person name="Nagai Y."/>
            <person name="Toyoda A."/>
            <person name="Suzuki Y."/>
            <person name="Arimoto A."/>
            <person name="Ishii H."/>
            <person name="Satoh N."/>
            <person name="Nishiyama T."/>
            <person name="Hasebe M."/>
            <person name="Maruyama T."/>
            <person name="Minagawa J."/>
            <person name="Obokata J."/>
            <person name="Shigenobu S."/>
        </authorList>
    </citation>
    <scope>NUCLEOTIDE SEQUENCE [LARGE SCALE GENOMIC DNA]</scope>
</reference>
<dbReference type="Proteomes" id="UP000735302">
    <property type="component" value="Unassembled WGS sequence"/>
</dbReference>
<dbReference type="EMBL" id="BLXT01003762">
    <property type="protein sequence ID" value="GFO06098.1"/>
    <property type="molecule type" value="Genomic_DNA"/>
</dbReference>
<name>A0AAV4AFQ6_9GAST</name>
<dbReference type="AlphaFoldDB" id="A0AAV4AFQ6"/>
<protein>
    <submittedName>
        <fullName evidence="1">Uncharacterized protein</fullName>
    </submittedName>
</protein>
<proteinExistence type="predicted"/>
<evidence type="ECO:0000313" key="1">
    <source>
        <dbReference type="EMBL" id="GFO06098.1"/>
    </source>
</evidence>
<accession>A0AAV4AFQ6</accession>